<protein>
    <submittedName>
        <fullName evidence="1">Uncharacterized protein</fullName>
    </submittedName>
</protein>
<evidence type="ECO:0000313" key="1">
    <source>
        <dbReference type="EMBL" id="KHG05211.1"/>
    </source>
</evidence>
<comment type="caution">
    <text evidence="1">The sequence shown here is derived from an EMBL/GenBank/DDBJ whole genome shotgun (WGS) entry which is preliminary data.</text>
</comment>
<accession>A0A0B0N203</accession>
<keyword evidence="2" id="KW-1185">Reference proteome</keyword>
<gene>
    <name evidence="1" type="ORF">F383_30503</name>
</gene>
<name>A0A0B0N203_GOSAR</name>
<dbReference type="AlphaFoldDB" id="A0A0B0N203"/>
<sequence>MRYWVPTCFGMADETLGVNLLLRII</sequence>
<reference evidence="2" key="1">
    <citation type="submission" date="2014-09" db="EMBL/GenBank/DDBJ databases">
        <authorList>
            <person name="Mudge J."/>
            <person name="Ramaraj T."/>
            <person name="Lindquist I.E."/>
            <person name="Bharti A.K."/>
            <person name="Sundararajan A."/>
            <person name="Cameron C.T."/>
            <person name="Woodward J.E."/>
            <person name="May G.D."/>
            <person name="Brubaker C."/>
            <person name="Broadhvest J."/>
            <person name="Wilkins T.A."/>
        </authorList>
    </citation>
    <scope>NUCLEOTIDE SEQUENCE</scope>
    <source>
        <strain evidence="2">cv. AKA8401</strain>
    </source>
</reference>
<dbReference type="Proteomes" id="UP000032142">
    <property type="component" value="Unassembled WGS sequence"/>
</dbReference>
<dbReference type="EMBL" id="JRRC01425712">
    <property type="protein sequence ID" value="KHG05211.1"/>
    <property type="molecule type" value="Genomic_DNA"/>
</dbReference>
<proteinExistence type="predicted"/>
<organism evidence="1 2">
    <name type="scientific">Gossypium arboreum</name>
    <name type="common">Tree cotton</name>
    <name type="synonym">Gossypium nanking</name>
    <dbReference type="NCBI Taxonomy" id="29729"/>
    <lineage>
        <taxon>Eukaryota</taxon>
        <taxon>Viridiplantae</taxon>
        <taxon>Streptophyta</taxon>
        <taxon>Embryophyta</taxon>
        <taxon>Tracheophyta</taxon>
        <taxon>Spermatophyta</taxon>
        <taxon>Magnoliopsida</taxon>
        <taxon>eudicotyledons</taxon>
        <taxon>Gunneridae</taxon>
        <taxon>Pentapetalae</taxon>
        <taxon>rosids</taxon>
        <taxon>malvids</taxon>
        <taxon>Malvales</taxon>
        <taxon>Malvaceae</taxon>
        <taxon>Malvoideae</taxon>
        <taxon>Gossypium</taxon>
    </lineage>
</organism>
<evidence type="ECO:0000313" key="2">
    <source>
        <dbReference type="Proteomes" id="UP000032142"/>
    </source>
</evidence>